<evidence type="ECO:0000313" key="2">
    <source>
        <dbReference type="EMBL" id="PSR86940.1"/>
    </source>
</evidence>
<gene>
    <name evidence="2" type="ORF">PHLCEN_2v5288</name>
</gene>
<name>A0A2R6P8G1_9APHY</name>
<comment type="caution">
    <text evidence="2">The sequence shown here is derived from an EMBL/GenBank/DDBJ whole genome shotgun (WGS) entry which is preliminary data.</text>
</comment>
<feature type="transmembrane region" description="Helical" evidence="1">
    <location>
        <begin position="37"/>
        <end position="58"/>
    </location>
</feature>
<protein>
    <submittedName>
        <fullName evidence="2">Uncharacterized protein</fullName>
    </submittedName>
</protein>
<evidence type="ECO:0000256" key="1">
    <source>
        <dbReference type="SAM" id="Phobius"/>
    </source>
</evidence>
<keyword evidence="3" id="KW-1185">Reference proteome</keyword>
<keyword evidence="1" id="KW-1133">Transmembrane helix</keyword>
<keyword evidence="1" id="KW-0472">Membrane</keyword>
<reference evidence="2 3" key="1">
    <citation type="submission" date="2018-02" db="EMBL/GenBank/DDBJ databases">
        <title>Genome sequence of the basidiomycete white-rot fungus Phlebia centrifuga.</title>
        <authorList>
            <person name="Granchi Z."/>
            <person name="Peng M."/>
            <person name="de Vries R.P."/>
            <person name="Hilden K."/>
            <person name="Makela M.R."/>
            <person name="Grigoriev I."/>
            <person name="Riley R."/>
        </authorList>
    </citation>
    <scope>NUCLEOTIDE SEQUENCE [LARGE SCALE GENOMIC DNA]</scope>
    <source>
        <strain evidence="2 3">FBCC195</strain>
    </source>
</reference>
<dbReference type="AlphaFoldDB" id="A0A2R6P8G1"/>
<keyword evidence="1" id="KW-0812">Transmembrane</keyword>
<accession>A0A2R6P8G1</accession>
<proteinExistence type="predicted"/>
<organism evidence="2 3">
    <name type="scientific">Hermanssonia centrifuga</name>
    <dbReference type="NCBI Taxonomy" id="98765"/>
    <lineage>
        <taxon>Eukaryota</taxon>
        <taxon>Fungi</taxon>
        <taxon>Dikarya</taxon>
        <taxon>Basidiomycota</taxon>
        <taxon>Agaricomycotina</taxon>
        <taxon>Agaricomycetes</taxon>
        <taxon>Polyporales</taxon>
        <taxon>Meruliaceae</taxon>
        <taxon>Hermanssonia</taxon>
    </lineage>
</organism>
<sequence length="77" mass="8459">MYRLDKIASLVDVIITYSTTSFSALRVFAIWDRNVPITLLVLVLNLVPVVTNIVPFALPPSMRPPVSVSRESITGSS</sequence>
<evidence type="ECO:0000313" key="3">
    <source>
        <dbReference type="Proteomes" id="UP000186601"/>
    </source>
</evidence>
<dbReference type="Proteomes" id="UP000186601">
    <property type="component" value="Unassembled WGS sequence"/>
</dbReference>
<feature type="transmembrane region" description="Helical" evidence="1">
    <location>
        <begin position="7"/>
        <end position="31"/>
    </location>
</feature>
<dbReference type="EMBL" id="MLYV02000521">
    <property type="protein sequence ID" value="PSR86940.1"/>
    <property type="molecule type" value="Genomic_DNA"/>
</dbReference>